<name>A0ABT6YYX2_9BACT</name>
<accession>A0ABT6YYX2</accession>
<dbReference type="EC" id="2.1.-.-" evidence="2"/>
<feature type="domain" description="Methyltransferase" evidence="1">
    <location>
        <begin position="42"/>
        <end position="137"/>
    </location>
</feature>
<protein>
    <submittedName>
        <fullName evidence="2">Class I SAM-dependent methyltransferase</fullName>
        <ecNumber evidence="2">2.1.-.-</ecNumber>
    </submittedName>
</protein>
<proteinExistence type="predicted"/>
<dbReference type="RefSeq" id="WP_283380981.1">
    <property type="nucleotide sequence ID" value="NZ_JASHIE010000003.1"/>
</dbReference>
<dbReference type="Proteomes" id="UP001225761">
    <property type="component" value="Unassembled WGS sequence"/>
</dbReference>
<dbReference type="SUPFAM" id="SSF53335">
    <property type="entry name" value="S-adenosyl-L-methionine-dependent methyltransferases"/>
    <property type="match status" value="1"/>
</dbReference>
<dbReference type="InterPro" id="IPR029063">
    <property type="entry name" value="SAM-dependent_MTases_sf"/>
</dbReference>
<evidence type="ECO:0000259" key="1">
    <source>
        <dbReference type="Pfam" id="PF13649"/>
    </source>
</evidence>
<dbReference type="CDD" id="cd02440">
    <property type="entry name" value="AdoMet_MTases"/>
    <property type="match status" value="1"/>
</dbReference>
<keyword evidence="2" id="KW-0808">Transferase</keyword>
<dbReference type="Gene3D" id="3.40.50.150">
    <property type="entry name" value="Vaccinia Virus protein VP39"/>
    <property type="match status" value="1"/>
</dbReference>
<sequence>MENKNFDFIAPYYDKLVKLVFGNRLRVAQVQLLTLLPKNQRILLIGGGTGWILPELIRICQPSEIVYLEKSAQMLSLSQKQVPKDCPIVWVCGGEEKLLDLGQFDLIFTPFVLDLFPEPALELHIIQPLHSVLKPVGMWLLVDFFPTNHFYFSFLTKIMFTFFRYVSGVTNAQLADYPKLLSRNNFTLKHSKEWMKGYVKAQLWQKSD</sequence>
<evidence type="ECO:0000313" key="2">
    <source>
        <dbReference type="EMBL" id="MDI9873985.1"/>
    </source>
</evidence>
<comment type="caution">
    <text evidence="2">The sequence shown here is derived from an EMBL/GenBank/DDBJ whole genome shotgun (WGS) entry which is preliminary data.</text>
</comment>
<keyword evidence="3" id="KW-1185">Reference proteome</keyword>
<dbReference type="GO" id="GO:0032259">
    <property type="term" value="P:methylation"/>
    <property type="evidence" value="ECO:0007669"/>
    <property type="project" value="UniProtKB-KW"/>
</dbReference>
<dbReference type="GO" id="GO:0008168">
    <property type="term" value="F:methyltransferase activity"/>
    <property type="evidence" value="ECO:0007669"/>
    <property type="project" value="UniProtKB-KW"/>
</dbReference>
<dbReference type="Pfam" id="PF13649">
    <property type="entry name" value="Methyltransf_25"/>
    <property type="match status" value="1"/>
</dbReference>
<evidence type="ECO:0000313" key="3">
    <source>
        <dbReference type="Proteomes" id="UP001225761"/>
    </source>
</evidence>
<gene>
    <name evidence="2" type="ORF">QM481_05570</name>
</gene>
<organism evidence="2 3">
    <name type="scientific">Flectobacillus rivi</name>
    <dbReference type="NCBI Taxonomy" id="2984209"/>
    <lineage>
        <taxon>Bacteria</taxon>
        <taxon>Pseudomonadati</taxon>
        <taxon>Bacteroidota</taxon>
        <taxon>Cytophagia</taxon>
        <taxon>Cytophagales</taxon>
        <taxon>Flectobacillaceae</taxon>
        <taxon>Flectobacillus</taxon>
    </lineage>
</organism>
<reference evidence="2 3" key="1">
    <citation type="submission" date="2023-05" db="EMBL/GenBank/DDBJ databases">
        <title>Novel species of genus Flectobacillus isolated from stream in China.</title>
        <authorList>
            <person name="Lu H."/>
        </authorList>
    </citation>
    <scope>NUCLEOTIDE SEQUENCE [LARGE SCALE GENOMIC DNA]</scope>
    <source>
        <strain evidence="2 3">LFS242W</strain>
    </source>
</reference>
<dbReference type="PROSITE" id="PS01330">
    <property type="entry name" value="PABS_1"/>
    <property type="match status" value="1"/>
</dbReference>
<dbReference type="EMBL" id="JASHIE010000003">
    <property type="protein sequence ID" value="MDI9873985.1"/>
    <property type="molecule type" value="Genomic_DNA"/>
</dbReference>
<keyword evidence="2" id="KW-0489">Methyltransferase</keyword>
<dbReference type="InterPro" id="IPR030373">
    <property type="entry name" value="PABS_CS"/>
</dbReference>
<dbReference type="InterPro" id="IPR041698">
    <property type="entry name" value="Methyltransf_25"/>
</dbReference>